<dbReference type="SUPFAM" id="SSF48264">
    <property type="entry name" value="Cytochrome P450"/>
    <property type="match status" value="1"/>
</dbReference>
<comment type="similarity">
    <text evidence="1">Belongs to the cytochrome P450 family.</text>
</comment>
<dbReference type="InterPro" id="IPR001128">
    <property type="entry name" value="Cyt_P450"/>
</dbReference>
<dbReference type="Pfam" id="PF00067">
    <property type="entry name" value="p450"/>
    <property type="match status" value="1"/>
</dbReference>
<name>A0A6J5ZPA5_9ZZZZ</name>
<dbReference type="GO" id="GO:0005506">
    <property type="term" value="F:iron ion binding"/>
    <property type="evidence" value="ECO:0007669"/>
    <property type="project" value="InterPro"/>
</dbReference>
<dbReference type="EMBL" id="CAESAL010000055">
    <property type="protein sequence ID" value="CAB4344524.1"/>
    <property type="molecule type" value="Genomic_DNA"/>
</dbReference>
<dbReference type="Gene3D" id="1.10.630.10">
    <property type="entry name" value="Cytochrome P450"/>
    <property type="match status" value="1"/>
</dbReference>
<dbReference type="GO" id="GO:0020037">
    <property type="term" value="F:heme binding"/>
    <property type="evidence" value="ECO:0007669"/>
    <property type="project" value="InterPro"/>
</dbReference>
<dbReference type="PANTHER" id="PTHR46696">
    <property type="entry name" value="P450, PUTATIVE (EUROFUNG)-RELATED"/>
    <property type="match status" value="1"/>
</dbReference>
<dbReference type="GO" id="GO:0036199">
    <property type="term" value="F:cholest-4-en-3-one 26-monooxygenase activity"/>
    <property type="evidence" value="ECO:0007669"/>
    <property type="project" value="TreeGrafter"/>
</dbReference>
<evidence type="ECO:0000256" key="6">
    <source>
        <dbReference type="ARBA" id="ARBA00023033"/>
    </source>
</evidence>
<organism evidence="7">
    <name type="scientific">freshwater metagenome</name>
    <dbReference type="NCBI Taxonomy" id="449393"/>
    <lineage>
        <taxon>unclassified sequences</taxon>
        <taxon>metagenomes</taxon>
        <taxon>ecological metagenomes</taxon>
    </lineage>
</organism>
<evidence type="ECO:0000256" key="3">
    <source>
        <dbReference type="ARBA" id="ARBA00022723"/>
    </source>
</evidence>
<sequence length="397" mass="45202">MAHDTREDIDLLDGEWYAQQPYEQWEWMRENAPVYWDEPNQVWGITRYDDVLAIEKDAKTFSSQRAPRPHGDPLPMMISMDNPEHQRRRSLVNRGFTPKKVQGHAETIRTICTNLINKVQAKGECDFVWDIAAPLPLLLIADMLGFEPDAYDDLLRWSDDMIRGTTGTPTPEVQLAAMNAGIQFREYQLQVIADRRSRPPQDDLISTLVNAEINGNRLDDESIVSETLLILIGGDETSRHVITCGMLALLEFPDQRDILAKSPELIETGVEELLRWVSPIKNMARTVTAPVELHGQSLREGDQVMLFYPSANRDNRVFDNPDQLDVRRNPNPHLAFGFGPHFCLGASLARLELTIMFDELLRRIPDISLATNETLEFRASNFISGPESMPVRFTPSH</sequence>
<keyword evidence="3" id="KW-0479">Metal-binding</keyword>
<dbReference type="InterPro" id="IPR036396">
    <property type="entry name" value="Cyt_P450_sf"/>
</dbReference>
<dbReference type="PANTHER" id="PTHR46696:SF4">
    <property type="entry name" value="BIOTIN BIOSYNTHESIS CYTOCHROME P450"/>
    <property type="match status" value="1"/>
</dbReference>
<dbReference type="GO" id="GO:0008395">
    <property type="term" value="F:steroid hydroxylase activity"/>
    <property type="evidence" value="ECO:0007669"/>
    <property type="project" value="TreeGrafter"/>
</dbReference>
<dbReference type="InterPro" id="IPR002397">
    <property type="entry name" value="Cyt_P450_B"/>
</dbReference>
<keyword evidence="5" id="KW-0408">Iron</keyword>
<accession>A0A6J5ZPA5</accession>
<keyword evidence="4" id="KW-0560">Oxidoreductase</keyword>
<evidence type="ECO:0000256" key="5">
    <source>
        <dbReference type="ARBA" id="ARBA00023004"/>
    </source>
</evidence>
<protein>
    <submittedName>
        <fullName evidence="7">Unannotated protein</fullName>
    </submittedName>
</protein>
<dbReference type="CDD" id="cd11033">
    <property type="entry name" value="CYP142-like"/>
    <property type="match status" value="1"/>
</dbReference>
<proteinExistence type="inferred from homology"/>
<dbReference type="GO" id="GO:0006707">
    <property type="term" value="P:cholesterol catabolic process"/>
    <property type="evidence" value="ECO:0007669"/>
    <property type="project" value="TreeGrafter"/>
</dbReference>
<dbReference type="PRINTS" id="PR00359">
    <property type="entry name" value="BP450"/>
</dbReference>
<dbReference type="AlphaFoldDB" id="A0A6J5ZPA5"/>
<evidence type="ECO:0000256" key="1">
    <source>
        <dbReference type="ARBA" id="ARBA00010617"/>
    </source>
</evidence>
<keyword evidence="6" id="KW-0503">Monooxygenase</keyword>
<dbReference type="FunFam" id="1.10.630.10:FF:000018">
    <property type="entry name" value="Cytochrome P450 monooxygenase"/>
    <property type="match status" value="1"/>
</dbReference>
<evidence type="ECO:0000256" key="2">
    <source>
        <dbReference type="ARBA" id="ARBA00022617"/>
    </source>
</evidence>
<dbReference type="PROSITE" id="PS00086">
    <property type="entry name" value="CYTOCHROME_P450"/>
    <property type="match status" value="1"/>
</dbReference>
<gene>
    <name evidence="7" type="ORF">UFOPK3331_01375</name>
</gene>
<reference evidence="7" key="1">
    <citation type="submission" date="2020-05" db="EMBL/GenBank/DDBJ databases">
        <authorList>
            <person name="Chiriac C."/>
            <person name="Salcher M."/>
            <person name="Ghai R."/>
            <person name="Kavagutti S V."/>
        </authorList>
    </citation>
    <scope>NUCLEOTIDE SEQUENCE</scope>
</reference>
<evidence type="ECO:0000256" key="4">
    <source>
        <dbReference type="ARBA" id="ARBA00023002"/>
    </source>
</evidence>
<evidence type="ECO:0000313" key="7">
    <source>
        <dbReference type="EMBL" id="CAB4344524.1"/>
    </source>
</evidence>
<dbReference type="InterPro" id="IPR017972">
    <property type="entry name" value="Cyt_P450_CS"/>
</dbReference>
<keyword evidence="2" id="KW-0349">Heme</keyword>